<proteinExistence type="predicted"/>
<dbReference type="GO" id="GO:0003723">
    <property type="term" value="F:RNA binding"/>
    <property type="evidence" value="ECO:0007669"/>
    <property type="project" value="UniProtKB-UniRule"/>
</dbReference>
<dbReference type="InterPro" id="IPR012677">
    <property type="entry name" value="Nucleotide-bd_a/b_plait_sf"/>
</dbReference>
<dbReference type="InterPro" id="IPR035979">
    <property type="entry name" value="RBD_domain_sf"/>
</dbReference>
<evidence type="ECO:0000259" key="2">
    <source>
        <dbReference type="PROSITE" id="PS50102"/>
    </source>
</evidence>
<organism evidence="3 4">
    <name type="scientific">Theileria equi strain WA</name>
    <dbReference type="NCBI Taxonomy" id="1537102"/>
    <lineage>
        <taxon>Eukaryota</taxon>
        <taxon>Sar</taxon>
        <taxon>Alveolata</taxon>
        <taxon>Apicomplexa</taxon>
        <taxon>Aconoidasida</taxon>
        <taxon>Piroplasmida</taxon>
        <taxon>Theileriidae</taxon>
        <taxon>Theileria</taxon>
    </lineage>
</organism>
<dbReference type="AlphaFoldDB" id="L1LCT1"/>
<dbReference type="KEGG" id="beq:BEWA_016160"/>
<dbReference type="GeneID" id="15802719"/>
<dbReference type="SUPFAM" id="SSF54928">
    <property type="entry name" value="RNA-binding domain, RBD"/>
    <property type="match status" value="1"/>
</dbReference>
<sequence>MGSRFESMEGKRLYVGNLNEDTTTDQIDSLFSRFGILTNVWVARRPPGFAFVTFEDPRDASDAIAELNGREFQGTTLRVEYCKGARPSRPFRTRERDPHAFPMRNAEFVFSILIRLAIGGVDLEVCKEEKAQVMGDHTLEIDDPTKMYSIMLHVSSKL</sequence>
<dbReference type="InterPro" id="IPR050907">
    <property type="entry name" value="SRSF"/>
</dbReference>
<dbReference type="Pfam" id="PF00076">
    <property type="entry name" value="RRM_1"/>
    <property type="match status" value="1"/>
</dbReference>
<dbReference type="eggNOG" id="KOG0107">
    <property type="taxonomic scope" value="Eukaryota"/>
</dbReference>
<keyword evidence="1" id="KW-0694">RNA-binding</keyword>
<accession>L1LCT1</accession>
<dbReference type="VEuPathDB" id="PiroplasmaDB:BEWA_016160"/>
<dbReference type="OrthoDB" id="5970at2759"/>
<evidence type="ECO:0000313" key="3">
    <source>
        <dbReference type="EMBL" id="EKX73055.1"/>
    </source>
</evidence>
<dbReference type="PROSITE" id="PS50102">
    <property type="entry name" value="RRM"/>
    <property type="match status" value="1"/>
</dbReference>
<evidence type="ECO:0000256" key="1">
    <source>
        <dbReference type="PROSITE-ProRule" id="PRU00176"/>
    </source>
</evidence>
<comment type="caution">
    <text evidence="3">The sequence shown here is derived from an EMBL/GenBank/DDBJ whole genome shotgun (WGS) entry which is preliminary data.</text>
</comment>
<dbReference type="InterPro" id="IPR000504">
    <property type="entry name" value="RRM_dom"/>
</dbReference>
<evidence type="ECO:0000313" key="4">
    <source>
        <dbReference type="Proteomes" id="UP000031512"/>
    </source>
</evidence>
<dbReference type="Proteomes" id="UP000031512">
    <property type="component" value="Unassembled WGS sequence"/>
</dbReference>
<dbReference type="Gene3D" id="3.30.70.330">
    <property type="match status" value="1"/>
</dbReference>
<feature type="domain" description="RRM" evidence="2">
    <location>
        <begin position="11"/>
        <end position="84"/>
    </location>
</feature>
<reference evidence="3 4" key="1">
    <citation type="journal article" date="2012" name="BMC Genomics">
        <title>Comparative genomic analysis and phylogenetic position of Theileria equi.</title>
        <authorList>
            <person name="Kappmeyer L.S."/>
            <person name="Thiagarajan M."/>
            <person name="Herndon D.R."/>
            <person name="Ramsay J.D."/>
            <person name="Caler E."/>
            <person name="Djikeng A."/>
            <person name="Gillespie J.J."/>
            <person name="Lau A.O."/>
            <person name="Roalson E.H."/>
            <person name="Silva J.C."/>
            <person name="Silva M.G."/>
            <person name="Suarez C.E."/>
            <person name="Ueti M.W."/>
            <person name="Nene V.M."/>
            <person name="Mealey R.H."/>
            <person name="Knowles D.P."/>
            <person name="Brayton K.A."/>
        </authorList>
    </citation>
    <scope>NUCLEOTIDE SEQUENCE [LARGE SCALE GENOMIC DNA]</scope>
    <source>
        <strain evidence="3 4">WA</strain>
    </source>
</reference>
<dbReference type="STRING" id="1537102.L1LCT1"/>
<keyword evidence="4" id="KW-1185">Reference proteome</keyword>
<dbReference type="PANTHER" id="PTHR23147">
    <property type="entry name" value="SERINE/ARGININE RICH SPLICING FACTOR"/>
    <property type="match status" value="1"/>
</dbReference>
<protein>
    <submittedName>
        <fullName evidence="3">RNA recognition motif domain containing protein</fullName>
    </submittedName>
</protein>
<dbReference type="EMBL" id="ACOU01000004">
    <property type="protein sequence ID" value="EKX73055.1"/>
    <property type="molecule type" value="Genomic_DNA"/>
</dbReference>
<gene>
    <name evidence="3" type="ORF">BEWA_016160</name>
</gene>
<dbReference type="SMART" id="SM00360">
    <property type="entry name" value="RRM"/>
    <property type="match status" value="1"/>
</dbReference>
<dbReference type="RefSeq" id="XP_004832507.1">
    <property type="nucleotide sequence ID" value="XM_004832450.1"/>
</dbReference>
<name>L1LCT1_THEEQ</name>